<accession>A0A9Q0LNV2</accession>
<dbReference type="OrthoDB" id="10252229at2759"/>
<gene>
    <name evidence="1" type="ORF">M0811_06661</name>
</gene>
<sequence length="794" mass="91207">MTLSIQEMKEKIELFKSSHEQRISDAIGSHIFFEINWDSVLKSRNSERAVKTLFCWQGYFVIGRLVEAIEKFVYTSGCREIVASKMKTIRVESVSKGKNIFLRNSILTFQGNFSKGSAGVMKQNILEMSIAKVFEQVLPFYQKQVESKIIPETKKSISEIMDSELKIIIDWESFKLSSDISKTLSNFTSLQGHNSFNKLLTALRSSVRDDRISPKKLTKIIAKIVFIHSPKRKNVYINDDTLYVFCNWEDPWKGNLLSEDYQSIFTQSCQFYKLTRKMNKKRDQSSLLGKIASNLSDLSDCSFVQNGYIEHLRWITSQPIIIQPDKEDTEALKILLDKHVNRKKKKLMEVKIYGIPIQKVNKRGSYQDRLLLITNKSLYTMRFDYKKKKTVKSTIKQFDHIDYSNVYVGELRKKSTSNTQEDPQIQSNSKENFGILLQTIKRTSKKDPINEATKHLGLTTFQIYEKLVERQIVDQKATLEKFFPETSDYSISQLFGICCKSIAKQTNKIPVVTVGQFPPASILEILFLLEEGAERLETREKPKLPNVPEINLRWILDQVLFAVRDNKIEVSFPEKPCLRYLFKSILQAIRLVPDGNLKDIEPETPKPLGFKTIISSIASLLREIDDPLPNLEISNFELPDMLEILETIEEQIVDEISINFPKPKKIKLLDAIYSVCHLLSEIDLPLVKFSEIHPSIDFSALPFDLEQSDENVFIKTQSKSSNRSNFQQLIFRPLSDKGCSHELCLQVASIFRSVVVSANSPSYVPPVIECPIFYHSSVTGSLLTKMKGKSNKQK</sequence>
<evidence type="ECO:0000313" key="1">
    <source>
        <dbReference type="EMBL" id="KAJ5075799.1"/>
    </source>
</evidence>
<dbReference type="EMBL" id="JAPDFW010000063">
    <property type="protein sequence ID" value="KAJ5075799.1"/>
    <property type="molecule type" value="Genomic_DNA"/>
</dbReference>
<dbReference type="OMA" id="DEPNIEC"/>
<reference evidence="1" key="1">
    <citation type="submission" date="2022-10" db="EMBL/GenBank/DDBJ databases">
        <title>Novel sulphate-reducing endosymbionts in the free-living metamonad Anaeramoeba.</title>
        <authorList>
            <person name="Jerlstrom-Hultqvist J."/>
            <person name="Cepicka I."/>
            <person name="Gallot-Lavallee L."/>
            <person name="Salas-Leiva D."/>
            <person name="Curtis B.A."/>
            <person name="Zahonova K."/>
            <person name="Pipaliya S."/>
            <person name="Dacks J."/>
            <person name="Roger A.J."/>
        </authorList>
    </citation>
    <scope>NUCLEOTIDE SEQUENCE</scope>
    <source>
        <strain evidence="1">BMAN</strain>
    </source>
</reference>
<comment type="caution">
    <text evidence="1">The sequence shown here is derived from an EMBL/GenBank/DDBJ whole genome shotgun (WGS) entry which is preliminary data.</text>
</comment>
<name>A0A9Q0LNV2_ANAIG</name>
<proteinExistence type="predicted"/>
<organism evidence="1 2">
    <name type="scientific">Anaeramoeba ignava</name>
    <name type="common">Anaerobic marine amoeba</name>
    <dbReference type="NCBI Taxonomy" id="1746090"/>
    <lineage>
        <taxon>Eukaryota</taxon>
        <taxon>Metamonada</taxon>
        <taxon>Anaeramoebidae</taxon>
        <taxon>Anaeramoeba</taxon>
    </lineage>
</organism>
<dbReference type="AlphaFoldDB" id="A0A9Q0LNV2"/>
<protein>
    <submittedName>
        <fullName evidence="1">Uncharacterized protein</fullName>
    </submittedName>
</protein>
<evidence type="ECO:0000313" key="2">
    <source>
        <dbReference type="Proteomes" id="UP001149090"/>
    </source>
</evidence>
<keyword evidence="2" id="KW-1185">Reference proteome</keyword>
<dbReference type="Proteomes" id="UP001149090">
    <property type="component" value="Unassembled WGS sequence"/>
</dbReference>